<dbReference type="Proteomes" id="UP000472272">
    <property type="component" value="Chromosome 2"/>
</dbReference>
<dbReference type="GO" id="GO:0008270">
    <property type="term" value="F:zinc ion binding"/>
    <property type="evidence" value="ECO:0007669"/>
    <property type="project" value="UniProtKB-KW"/>
</dbReference>
<feature type="domain" description="C2H2-type" evidence="6">
    <location>
        <begin position="142"/>
        <end position="169"/>
    </location>
</feature>
<reference evidence="7" key="2">
    <citation type="submission" date="2025-08" db="UniProtKB">
        <authorList>
            <consortium name="Ensembl"/>
        </authorList>
    </citation>
    <scope>IDENTIFICATION</scope>
</reference>
<dbReference type="Gene3D" id="3.30.160.60">
    <property type="entry name" value="Classic Zinc Finger"/>
    <property type="match status" value="4"/>
</dbReference>
<proteinExistence type="predicted"/>
<keyword evidence="1" id="KW-0479">Metal-binding</keyword>
<name>A0A670HM44_PODMU</name>
<dbReference type="GO" id="GO:0000978">
    <property type="term" value="F:RNA polymerase II cis-regulatory region sequence-specific DNA binding"/>
    <property type="evidence" value="ECO:0007669"/>
    <property type="project" value="TreeGrafter"/>
</dbReference>
<evidence type="ECO:0000259" key="6">
    <source>
        <dbReference type="PROSITE" id="PS50157"/>
    </source>
</evidence>
<evidence type="ECO:0000313" key="7">
    <source>
        <dbReference type="Ensembl" id="ENSPMRP00000000934.1"/>
    </source>
</evidence>
<evidence type="ECO:0000313" key="8">
    <source>
        <dbReference type="Proteomes" id="UP000472272"/>
    </source>
</evidence>
<dbReference type="GeneTree" id="ENSGT00940000154715"/>
<dbReference type="PROSITE" id="PS50157">
    <property type="entry name" value="ZINC_FINGER_C2H2_2"/>
    <property type="match status" value="5"/>
</dbReference>
<feature type="domain" description="C2H2-type" evidence="6">
    <location>
        <begin position="220"/>
        <end position="242"/>
    </location>
</feature>
<keyword evidence="3 5" id="KW-0863">Zinc-finger</keyword>
<reference evidence="7" key="3">
    <citation type="submission" date="2025-09" db="UniProtKB">
        <authorList>
            <consortium name="Ensembl"/>
        </authorList>
    </citation>
    <scope>IDENTIFICATION</scope>
</reference>
<evidence type="ECO:0000256" key="5">
    <source>
        <dbReference type="PROSITE-ProRule" id="PRU00042"/>
    </source>
</evidence>
<protein>
    <recommendedName>
        <fullName evidence="6">C2H2-type domain-containing protein</fullName>
    </recommendedName>
</protein>
<reference evidence="7 8" key="1">
    <citation type="journal article" date="2019" name="Proc. Natl. Acad. Sci. U.S.A.">
        <title>Regulatory changes in pterin and carotenoid genes underlie balanced color polymorphisms in the wall lizard.</title>
        <authorList>
            <person name="Andrade P."/>
            <person name="Pinho C."/>
            <person name="Perez I de Lanuza G."/>
            <person name="Afonso S."/>
            <person name="Brejcha J."/>
            <person name="Rubin C.J."/>
            <person name="Wallerman O."/>
            <person name="Pereira P."/>
            <person name="Sabatino S.J."/>
            <person name="Bellati A."/>
            <person name="Pellitteri-Rosa D."/>
            <person name="Bosakova Z."/>
            <person name="Bunikis I."/>
            <person name="Carretero M.A."/>
            <person name="Feiner N."/>
            <person name="Marsik P."/>
            <person name="Pauperio F."/>
            <person name="Salvi D."/>
            <person name="Soler L."/>
            <person name="While G.M."/>
            <person name="Uller T."/>
            <person name="Font E."/>
            <person name="Andersson L."/>
            <person name="Carneiro M."/>
        </authorList>
    </citation>
    <scope>NUCLEOTIDE SEQUENCE</scope>
</reference>
<dbReference type="SUPFAM" id="SSF57667">
    <property type="entry name" value="beta-beta-alpha zinc fingers"/>
    <property type="match status" value="3"/>
</dbReference>
<dbReference type="PANTHER" id="PTHR23226">
    <property type="entry name" value="ZINC FINGER AND SCAN DOMAIN-CONTAINING"/>
    <property type="match status" value="1"/>
</dbReference>
<feature type="domain" description="C2H2-type" evidence="6">
    <location>
        <begin position="170"/>
        <end position="192"/>
    </location>
</feature>
<feature type="domain" description="C2H2-type" evidence="6">
    <location>
        <begin position="114"/>
        <end position="141"/>
    </location>
</feature>
<dbReference type="PANTHER" id="PTHR23226:SF377">
    <property type="entry name" value="ZINC FINGER AND SCAN DOMAIN-CONTAINING PROTEIN 20"/>
    <property type="match status" value="1"/>
</dbReference>
<evidence type="ECO:0000256" key="3">
    <source>
        <dbReference type="ARBA" id="ARBA00022771"/>
    </source>
</evidence>
<dbReference type="Ensembl" id="ENSPMRT00000000989.1">
    <property type="protein sequence ID" value="ENSPMRP00000000934.1"/>
    <property type="gene ID" value="ENSPMRG00000000692.1"/>
</dbReference>
<dbReference type="SMART" id="SM00355">
    <property type="entry name" value="ZnF_C2H2"/>
    <property type="match status" value="5"/>
</dbReference>
<dbReference type="AlphaFoldDB" id="A0A670HM44"/>
<evidence type="ECO:0000256" key="1">
    <source>
        <dbReference type="ARBA" id="ARBA00022723"/>
    </source>
</evidence>
<keyword evidence="8" id="KW-1185">Reference proteome</keyword>
<dbReference type="Pfam" id="PF00096">
    <property type="entry name" value="zf-C2H2"/>
    <property type="match status" value="3"/>
</dbReference>
<evidence type="ECO:0000256" key="2">
    <source>
        <dbReference type="ARBA" id="ARBA00022737"/>
    </source>
</evidence>
<sequence length="299" mass="33828">MRYVLPPLPEAAFLPMPAAAANRKLGESCAKPLTAQNESCSLSEGLEESWSEKHTVCTREERPLLSKCDKSSRHKPGLVMKQAGEDSSDCLVPVGIVRQHLGDQRRQRTSEIFYKCPRCGEIFHERNKFLKHQQCRTARKPCVCQECGRKFFWRSDLTRHRKTHTGEKPHSCLVCGKSFLARHHRIHTGEKPYGCSQCGRSFRQRTHLVRHQRIHTGELFQCTECGKGFSQRDTLKRHQRTHRTLLRPASSEGGESSNRGSMFAVQAPAIPVPVAIFPLGVASIRPQNGIELKKLSESP</sequence>
<dbReference type="InterPro" id="IPR013087">
    <property type="entry name" value="Znf_C2H2_type"/>
</dbReference>
<dbReference type="GO" id="GO:0000981">
    <property type="term" value="F:DNA-binding transcription factor activity, RNA polymerase II-specific"/>
    <property type="evidence" value="ECO:0007669"/>
    <property type="project" value="TreeGrafter"/>
</dbReference>
<keyword evidence="2" id="KW-0677">Repeat</keyword>
<evidence type="ECO:0000256" key="4">
    <source>
        <dbReference type="ARBA" id="ARBA00022833"/>
    </source>
</evidence>
<accession>A0A670HM44</accession>
<dbReference type="OMA" id="IFHERNK"/>
<organism evidence="7 8">
    <name type="scientific">Podarcis muralis</name>
    <name type="common">Wall lizard</name>
    <name type="synonym">Lacerta muralis</name>
    <dbReference type="NCBI Taxonomy" id="64176"/>
    <lineage>
        <taxon>Eukaryota</taxon>
        <taxon>Metazoa</taxon>
        <taxon>Chordata</taxon>
        <taxon>Craniata</taxon>
        <taxon>Vertebrata</taxon>
        <taxon>Euteleostomi</taxon>
        <taxon>Lepidosauria</taxon>
        <taxon>Squamata</taxon>
        <taxon>Bifurcata</taxon>
        <taxon>Unidentata</taxon>
        <taxon>Episquamata</taxon>
        <taxon>Laterata</taxon>
        <taxon>Lacertibaenia</taxon>
        <taxon>Lacertidae</taxon>
        <taxon>Podarcis</taxon>
    </lineage>
</organism>
<keyword evidence="4" id="KW-0862">Zinc</keyword>
<dbReference type="PROSITE" id="PS00028">
    <property type="entry name" value="ZINC_FINGER_C2H2_1"/>
    <property type="match status" value="3"/>
</dbReference>
<feature type="domain" description="C2H2-type" evidence="6">
    <location>
        <begin position="193"/>
        <end position="220"/>
    </location>
</feature>
<dbReference type="InterPro" id="IPR036236">
    <property type="entry name" value="Znf_C2H2_sf"/>
</dbReference>